<dbReference type="PANTHER" id="PTHR11575">
    <property type="entry name" value="5'-NUCLEOTIDASE-RELATED"/>
    <property type="match status" value="1"/>
</dbReference>
<keyword evidence="2" id="KW-0547">Nucleotide-binding</keyword>
<dbReference type="PANTHER" id="PTHR11575:SF24">
    <property type="entry name" value="5'-NUCLEOTIDASE"/>
    <property type="match status" value="1"/>
</dbReference>
<evidence type="ECO:0000256" key="1">
    <source>
        <dbReference type="ARBA" id="ARBA00022729"/>
    </source>
</evidence>
<feature type="domain" description="5'-Nucleotidase C-terminal" evidence="5">
    <location>
        <begin position="424"/>
        <end position="586"/>
    </location>
</feature>
<keyword evidence="2 6" id="KW-0378">Hydrolase</keyword>
<organism evidence="6 7">
    <name type="scientific">Kineosporia succinea</name>
    <dbReference type="NCBI Taxonomy" id="84632"/>
    <lineage>
        <taxon>Bacteria</taxon>
        <taxon>Bacillati</taxon>
        <taxon>Actinomycetota</taxon>
        <taxon>Actinomycetes</taxon>
        <taxon>Kineosporiales</taxon>
        <taxon>Kineosporiaceae</taxon>
        <taxon>Kineosporia</taxon>
    </lineage>
</organism>
<evidence type="ECO:0000259" key="5">
    <source>
        <dbReference type="Pfam" id="PF02872"/>
    </source>
</evidence>
<feature type="compositionally biased region" description="Low complexity" evidence="3">
    <location>
        <begin position="44"/>
        <end position="58"/>
    </location>
</feature>
<dbReference type="Gene3D" id="3.90.780.10">
    <property type="entry name" value="5'-Nucleotidase, C-terminal domain"/>
    <property type="match status" value="1"/>
</dbReference>
<dbReference type="RefSeq" id="WP_307245093.1">
    <property type="nucleotide sequence ID" value="NZ_JAUSQZ010000001.1"/>
</dbReference>
<feature type="region of interest" description="Disordered" evidence="3">
    <location>
        <begin position="44"/>
        <end position="77"/>
    </location>
</feature>
<comment type="caution">
    <text evidence="6">The sequence shown here is derived from an EMBL/GenBank/DDBJ whole genome shotgun (WGS) entry which is preliminary data.</text>
</comment>
<evidence type="ECO:0000256" key="2">
    <source>
        <dbReference type="RuleBase" id="RU362119"/>
    </source>
</evidence>
<evidence type="ECO:0000259" key="4">
    <source>
        <dbReference type="Pfam" id="PF00149"/>
    </source>
</evidence>
<dbReference type="Pfam" id="PF00149">
    <property type="entry name" value="Metallophos"/>
    <property type="match status" value="1"/>
</dbReference>
<sequence>MTASDEAASGKGKWGTRTRVGIALGLAGLIGVPTWLVTGAQASTPASASTPAGISTPAGTSAPSEATTTAKVTGAAGTTTTSTIETAAANAAKKTVTAQLLAFNDFHGHMTSDGLSISAKTATSKGSGHVTAGGAAWLAQKIRQAEKENKNSLVLSVGDQIGGSPLISGYFHDEGTIEALNAFVDVAVVGNHEFDEGTDELRRIVNGGCHPTDGCSPASPRFQGASFDMLAANVIDRKSGTSMLPGYVIKNVGGAKIGIIGTVTPDTVDLVDLAGIKDVTFVDEAPVIKKLAQQLRSQGVDAVVAMTHSGADPTPRSPINSCRDLAGPAKDLTRKIAGSVDLVLSAHTHQAYICKINGTMLTSAASYGRLLTKIKITMNTSTHEVTSVSAGNVIVNHRGTSDKTVRTVVNRYKKVTDKVANKKVTTLKVKLGRMLTRNGESYLGRVIADAQLAATKPKSRGGAQIAIINRGLARMNLEKGTVTYGDVYDAQPFGFKLVTMTMTGRQIDDMLESTFCQEAAVDNDDRMPIEVSRGFSYSFDMDKKCGHKIRIRDMRLNGKRVYAAHQYRVTTIDFFSNGGSSLKGFKDGTQKVTGVLERDALAQYLKKHPKLGLPHGTRIRSL</sequence>
<dbReference type="Proteomes" id="UP001235712">
    <property type="component" value="Unassembled WGS sequence"/>
</dbReference>
<feature type="domain" description="Calcineurin-like phosphoesterase" evidence="4">
    <location>
        <begin position="100"/>
        <end position="350"/>
    </location>
</feature>
<gene>
    <name evidence="6" type="ORF">J2S57_003921</name>
</gene>
<protein>
    <submittedName>
        <fullName evidence="6">5'-nucleotidase</fullName>
        <ecNumber evidence="6">3.1.3.5</ecNumber>
    </submittedName>
</protein>
<dbReference type="Pfam" id="PF02872">
    <property type="entry name" value="5_nucleotid_C"/>
    <property type="match status" value="1"/>
</dbReference>
<dbReference type="SUPFAM" id="SSF55816">
    <property type="entry name" value="5'-nucleotidase (syn. UDP-sugar hydrolase), C-terminal domain"/>
    <property type="match status" value="1"/>
</dbReference>
<dbReference type="InterPro" id="IPR008334">
    <property type="entry name" value="5'-Nucleotdase_C"/>
</dbReference>
<dbReference type="SUPFAM" id="SSF56300">
    <property type="entry name" value="Metallo-dependent phosphatases"/>
    <property type="match status" value="1"/>
</dbReference>
<dbReference type="GO" id="GO:0008253">
    <property type="term" value="F:5'-nucleotidase activity"/>
    <property type="evidence" value="ECO:0007669"/>
    <property type="project" value="UniProtKB-EC"/>
</dbReference>
<evidence type="ECO:0000313" key="7">
    <source>
        <dbReference type="Proteomes" id="UP001235712"/>
    </source>
</evidence>
<dbReference type="Gene3D" id="3.60.21.10">
    <property type="match status" value="1"/>
</dbReference>
<dbReference type="InterPro" id="IPR004843">
    <property type="entry name" value="Calcineurin-like_PHP"/>
</dbReference>
<keyword evidence="7" id="KW-1185">Reference proteome</keyword>
<feature type="compositionally biased region" description="Low complexity" evidence="3">
    <location>
        <begin position="66"/>
        <end position="77"/>
    </location>
</feature>
<evidence type="ECO:0000256" key="3">
    <source>
        <dbReference type="SAM" id="MobiDB-lite"/>
    </source>
</evidence>
<name>A0ABT9P661_9ACTN</name>
<comment type="similarity">
    <text evidence="2">Belongs to the 5'-nucleotidase family.</text>
</comment>
<keyword evidence="1" id="KW-0732">Signal</keyword>
<dbReference type="InterPro" id="IPR036907">
    <property type="entry name" value="5'-Nucleotdase_C_sf"/>
</dbReference>
<dbReference type="InterPro" id="IPR006179">
    <property type="entry name" value="5_nucleotidase/apyrase"/>
</dbReference>
<dbReference type="InterPro" id="IPR029052">
    <property type="entry name" value="Metallo-depent_PP-like"/>
</dbReference>
<dbReference type="EMBL" id="JAUSQZ010000001">
    <property type="protein sequence ID" value="MDP9828172.1"/>
    <property type="molecule type" value="Genomic_DNA"/>
</dbReference>
<accession>A0ABT9P661</accession>
<dbReference type="EC" id="3.1.3.5" evidence="6"/>
<evidence type="ECO:0000313" key="6">
    <source>
        <dbReference type="EMBL" id="MDP9828172.1"/>
    </source>
</evidence>
<dbReference type="PRINTS" id="PR01607">
    <property type="entry name" value="APYRASEFAMLY"/>
</dbReference>
<proteinExistence type="inferred from homology"/>
<reference evidence="6 7" key="1">
    <citation type="submission" date="2023-07" db="EMBL/GenBank/DDBJ databases">
        <title>Sequencing the genomes of 1000 actinobacteria strains.</title>
        <authorList>
            <person name="Klenk H.-P."/>
        </authorList>
    </citation>
    <scope>NUCLEOTIDE SEQUENCE [LARGE SCALE GENOMIC DNA]</scope>
    <source>
        <strain evidence="6 7">DSM 44388</strain>
    </source>
</reference>